<accession>A0A382FQR6</accession>
<keyword evidence="1" id="KW-0812">Transmembrane</keyword>
<feature type="transmembrane region" description="Helical" evidence="1">
    <location>
        <begin position="30"/>
        <end position="50"/>
    </location>
</feature>
<dbReference type="InterPro" id="IPR045584">
    <property type="entry name" value="Pilin-like"/>
</dbReference>
<reference evidence="2" key="1">
    <citation type="submission" date="2018-05" db="EMBL/GenBank/DDBJ databases">
        <authorList>
            <person name="Lanie J.A."/>
            <person name="Ng W.-L."/>
            <person name="Kazmierczak K.M."/>
            <person name="Andrzejewski T.M."/>
            <person name="Davidsen T.M."/>
            <person name="Wayne K.J."/>
            <person name="Tettelin H."/>
            <person name="Glass J.I."/>
            <person name="Rusch D."/>
            <person name="Podicherti R."/>
            <person name="Tsui H.-C.T."/>
            <person name="Winkler M.E."/>
        </authorList>
    </citation>
    <scope>NUCLEOTIDE SEQUENCE</scope>
</reference>
<evidence type="ECO:0000256" key="1">
    <source>
        <dbReference type="SAM" id="Phobius"/>
    </source>
</evidence>
<dbReference type="EMBL" id="UINC01051371">
    <property type="protein sequence ID" value="SVB65456.1"/>
    <property type="molecule type" value="Genomic_DNA"/>
</dbReference>
<dbReference type="AlphaFoldDB" id="A0A382FQR6"/>
<sequence>MAISWIFKTWISLYEMPMQKYQTHKGVEGFTLVEMLIAIAIIGTLAAVAIPKYNQYKIRGYDAHSKQTLHDKYKLCNAYR</sequence>
<dbReference type="Pfam" id="PF07963">
    <property type="entry name" value="N_methyl"/>
    <property type="match status" value="1"/>
</dbReference>
<keyword evidence="1" id="KW-1133">Transmembrane helix</keyword>
<proteinExistence type="predicted"/>
<feature type="non-terminal residue" evidence="2">
    <location>
        <position position="80"/>
    </location>
</feature>
<gene>
    <name evidence="2" type="ORF">METZ01_LOCUS218310</name>
</gene>
<dbReference type="SUPFAM" id="SSF54523">
    <property type="entry name" value="Pili subunits"/>
    <property type="match status" value="1"/>
</dbReference>
<evidence type="ECO:0000313" key="2">
    <source>
        <dbReference type="EMBL" id="SVB65456.1"/>
    </source>
</evidence>
<dbReference type="NCBIfam" id="TIGR02532">
    <property type="entry name" value="IV_pilin_GFxxxE"/>
    <property type="match status" value="1"/>
</dbReference>
<name>A0A382FQR6_9ZZZZ</name>
<dbReference type="PROSITE" id="PS00409">
    <property type="entry name" value="PROKAR_NTER_METHYL"/>
    <property type="match status" value="1"/>
</dbReference>
<dbReference type="InterPro" id="IPR012902">
    <property type="entry name" value="N_methyl_site"/>
</dbReference>
<organism evidence="2">
    <name type="scientific">marine metagenome</name>
    <dbReference type="NCBI Taxonomy" id="408172"/>
    <lineage>
        <taxon>unclassified sequences</taxon>
        <taxon>metagenomes</taxon>
        <taxon>ecological metagenomes</taxon>
    </lineage>
</organism>
<keyword evidence="1" id="KW-0472">Membrane</keyword>
<dbReference type="Gene3D" id="3.30.700.10">
    <property type="entry name" value="Glycoprotein, Type 4 Pilin"/>
    <property type="match status" value="1"/>
</dbReference>
<protein>
    <submittedName>
        <fullName evidence="2">Uncharacterized protein</fullName>
    </submittedName>
</protein>